<dbReference type="PANTHER" id="PTHR43827">
    <property type="entry name" value="2,5-DIKETO-D-GLUCONIC ACID REDUCTASE"/>
    <property type="match status" value="1"/>
</dbReference>
<dbReference type="GO" id="GO:0016616">
    <property type="term" value="F:oxidoreductase activity, acting on the CH-OH group of donors, NAD or NADP as acceptor"/>
    <property type="evidence" value="ECO:0007669"/>
    <property type="project" value="UniProtKB-ARBA"/>
</dbReference>
<dbReference type="PIRSF" id="PIRSF000097">
    <property type="entry name" value="AKR"/>
    <property type="match status" value="1"/>
</dbReference>
<dbReference type="InterPro" id="IPR020471">
    <property type="entry name" value="AKR"/>
</dbReference>
<dbReference type="PRINTS" id="PR00069">
    <property type="entry name" value="ALDKETRDTASE"/>
</dbReference>
<dbReference type="PROSITE" id="PS00062">
    <property type="entry name" value="ALDOKETO_REDUCTASE_2"/>
    <property type="match status" value="1"/>
</dbReference>
<evidence type="ECO:0000256" key="6">
    <source>
        <dbReference type="PIRSR" id="PIRSR000097-3"/>
    </source>
</evidence>
<dbReference type="PANTHER" id="PTHR43827:SF3">
    <property type="entry name" value="NADP-DEPENDENT OXIDOREDUCTASE DOMAIN-CONTAINING PROTEIN"/>
    <property type="match status" value="1"/>
</dbReference>
<reference evidence="9" key="1">
    <citation type="submission" date="2021-01" db="EMBL/GenBank/DDBJ databases">
        <authorList>
            <person name="Corre E."/>
            <person name="Pelletier E."/>
            <person name="Niang G."/>
            <person name="Scheremetjew M."/>
            <person name="Finn R."/>
            <person name="Kale V."/>
            <person name="Holt S."/>
            <person name="Cochrane G."/>
            <person name="Meng A."/>
            <person name="Brown T."/>
            <person name="Cohen L."/>
        </authorList>
    </citation>
    <scope>NUCLEOTIDE SEQUENCE</scope>
    <source>
        <strain evidence="9">CCMP1243</strain>
    </source>
</reference>
<dbReference type="PROSITE" id="PS00063">
    <property type="entry name" value="ALDOKETO_REDUCTASE_3"/>
    <property type="match status" value="1"/>
</dbReference>
<evidence type="ECO:0000256" key="2">
    <source>
        <dbReference type="ARBA" id="ARBA00022857"/>
    </source>
</evidence>
<feature type="site" description="Lowers pKa of active site Tyr" evidence="6">
    <location>
        <position position="78"/>
    </location>
</feature>
<feature type="region of interest" description="Disordered" evidence="7">
    <location>
        <begin position="293"/>
        <end position="314"/>
    </location>
</feature>
<proteinExistence type="inferred from homology"/>
<dbReference type="AlphaFoldDB" id="A0A7S2SNT5"/>
<dbReference type="PROSITE" id="PS00798">
    <property type="entry name" value="ALDOKETO_REDUCTASE_1"/>
    <property type="match status" value="1"/>
</dbReference>
<dbReference type="InterPro" id="IPR036812">
    <property type="entry name" value="NAD(P)_OxRdtase_dom_sf"/>
</dbReference>
<dbReference type="Pfam" id="PF00248">
    <property type="entry name" value="Aldo_ket_red"/>
    <property type="match status" value="1"/>
</dbReference>
<accession>A0A7S2SNT5</accession>
<keyword evidence="2" id="KW-0521">NADP</keyword>
<evidence type="ECO:0000256" key="7">
    <source>
        <dbReference type="SAM" id="MobiDB-lite"/>
    </source>
</evidence>
<evidence type="ECO:0000256" key="5">
    <source>
        <dbReference type="PIRSR" id="PIRSR000097-2"/>
    </source>
</evidence>
<dbReference type="SUPFAM" id="SSF51430">
    <property type="entry name" value="NAD(P)-linked oxidoreductase"/>
    <property type="match status" value="1"/>
</dbReference>
<evidence type="ECO:0000259" key="8">
    <source>
        <dbReference type="Pfam" id="PF00248"/>
    </source>
</evidence>
<dbReference type="Gene3D" id="3.20.20.100">
    <property type="entry name" value="NADP-dependent oxidoreductase domain"/>
    <property type="match status" value="1"/>
</dbReference>
<keyword evidence="3" id="KW-0560">Oxidoreductase</keyword>
<evidence type="ECO:0000256" key="4">
    <source>
        <dbReference type="PIRSR" id="PIRSR000097-1"/>
    </source>
</evidence>
<evidence type="ECO:0000256" key="3">
    <source>
        <dbReference type="ARBA" id="ARBA00023002"/>
    </source>
</evidence>
<feature type="domain" description="NADP-dependent oxidoreductase" evidence="8">
    <location>
        <begin position="25"/>
        <end position="263"/>
    </location>
</feature>
<name>A0A7S2SNT5_9STRA</name>
<dbReference type="InterPro" id="IPR023210">
    <property type="entry name" value="NADP_OxRdtase_dom"/>
</dbReference>
<protein>
    <recommendedName>
        <fullName evidence="8">NADP-dependent oxidoreductase domain-containing protein</fullName>
    </recommendedName>
</protein>
<organism evidence="9">
    <name type="scientific">Rhizochromulina marina</name>
    <dbReference type="NCBI Taxonomy" id="1034831"/>
    <lineage>
        <taxon>Eukaryota</taxon>
        <taxon>Sar</taxon>
        <taxon>Stramenopiles</taxon>
        <taxon>Ochrophyta</taxon>
        <taxon>Dictyochophyceae</taxon>
        <taxon>Rhizochromulinales</taxon>
        <taxon>Rhizochromulina</taxon>
    </lineage>
</organism>
<dbReference type="CDD" id="cd19071">
    <property type="entry name" value="AKR_AKR1-5-like"/>
    <property type="match status" value="1"/>
</dbReference>
<feature type="compositionally biased region" description="Low complexity" evidence="7">
    <location>
        <begin position="303"/>
        <end position="314"/>
    </location>
</feature>
<dbReference type="EMBL" id="HBHJ01025865">
    <property type="protein sequence ID" value="CAD9705493.1"/>
    <property type="molecule type" value="Transcribed_RNA"/>
</dbReference>
<feature type="binding site" evidence="5">
    <location>
        <position position="113"/>
    </location>
    <ligand>
        <name>substrate</name>
    </ligand>
</feature>
<comment type="similarity">
    <text evidence="1">Belongs to the aldo/keto reductase family.</text>
</comment>
<dbReference type="InterPro" id="IPR018170">
    <property type="entry name" value="Aldo/ket_reductase_CS"/>
</dbReference>
<sequence>MADPPPARLPLANGGSMPVVGYGLYQMDEEEAERSTAVALSCGYRHLDSASFYGNEAGVGRAIAASSIPREELFIASKVWTDCIGLGAHAVRHSVEVSLERLQVDFLDLVYVHWPVPGKHVEAYKALEALVAEGKARGIGLSNYRVADYEELVASGITLAPLVNQIEVNPFLYRRDAIDFFQDKGMAIVGYKPLLRGKAVTDATAIEVARKHNVTPAQVLLRWGIQHKFAVLPKSSQAERIDSNLHLFHFHLDDGDMATLDSLTTKDSLANFEAHFTKRSVADPSCPTLGDYAPVPGGGGGAEEAAVAAAQSGR</sequence>
<evidence type="ECO:0000256" key="1">
    <source>
        <dbReference type="ARBA" id="ARBA00007905"/>
    </source>
</evidence>
<gene>
    <name evidence="9" type="ORF">RMAR1173_LOCUS17065</name>
</gene>
<feature type="active site" description="Proton donor" evidence="4">
    <location>
        <position position="53"/>
    </location>
</feature>
<dbReference type="FunFam" id="3.20.20.100:FF:000002">
    <property type="entry name" value="2,5-diketo-D-gluconic acid reductase A"/>
    <property type="match status" value="1"/>
</dbReference>
<evidence type="ECO:0000313" key="9">
    <source>
        <dbReference type="EMBL" id="CAD9705493.1"/>
    </source>
</evidence>